<comment type="caution">
    <text evidence="1">The sequence shown here is derived from an EMBL/GenBank/DDBJ whole genome shotgun (WGS) entry which is preliminary data.</text>
</comment>
<sequence>MGMAYVSVSTLRTWASTSPGSVRTQPGPGALDFSQGSSALVLSVYATRTADTPKYALRYPDCGVVEETVSYGLFDH</sequence>
<proteinExistence type="predicted"/>
<protein>
    <submittedName>
        <fullName evidence="1">Uncharacterized protein</fullName>
    </submittedName>
</protein>
<keyword evidence="2" id="KW-1185">Reference proteome</keyword>
<dbReference type="EMBL" id="JAQQWM010000001">
    <property type="protein sequence ID" value="KAK8083060.1"/>
    <property type="molecule type" value="Genomic_DNA"/>
</dbReference>
<evidence type="ECO:0000313" key="2">
    <source>
        <dbReference type="Proteomes" id="UP001446871"/>
    </source>
</evidence>
<reference evidence="1 2" key="1">
    <citation type="submission" date="2023-01" db="EMBL/GenBank/DDBJ databases">
        <title>Analysis of 21 Apiospora genomes using comparative genomics revels a genus with tremendous synthesis potential of carbohydrate active enzymes and secondary metabolites.</title>
        <authorList>
            <person name="Sorensen T."/>
        </authorList>
    </citation>
    <scope>NUCLEOTIDE SEQUENCE [LARGE SCALE GENOMIC DNA]</scope>
    <source>
        <strain evidence="1 2">CBS 83171</strain>
    </source>
</reference>
<evidence type="ECO:0000313" key="1">
    <source>
        <dbReference type="EMBL" id="KAK8083060.1"/>
    </source>
</evidence>
<gene>
    <name evidence="1" type="ORF">PG996_001841</name>
</gene>
<dbReference type="Proteomes" id="UP001446871">
    <property type="component" value="Unassembled WGS sequence"/>
</dbReference>
<name>A0ABR1WKP3_9PEZI</name>
<accession>A0ABR1WKP3</accession>
<organism evidence="1 2">
    <name type="scientific">Apiospora saccharicola</name>
    <dbReference type="NCBI Taxonomy" id="335842"/>
    <lineage>
        <taxon>Eukaryota</taxon>
        <taxon>Fungi</taxon>
        <taxon>Dikarya</taxon>
        <taxon>Ascomycota</taxon>
        <taxon>Pezizomycotina</taxon>
        <taxon>Sordariomycetes</taxon>
        <taxon>Xylariomycetidae</taxon>
        <taxon>Amphisphaeriales</taxon>
        <taxon>Apiosporaceae</taxon>
        <taxon>Apiospora</taxon>
    </lineage>
</organism>